<dbReference type="Proteomes" id="UP001500469">
    <property type="component" value="Unassembled WGS sequence"/>
</dbReference>
<dbReference type="Gene3D" id="1.10.3210.10">
    <property type="entry name" value="Hypothetical protein af1432"/>
    <property type="match status" value="1"/>
</dbReference>
<evidence type="ECO:0000259" key="1">
    <source>
        <dbReference type="SMART" id="SM00471"/>
    </source>
</evidence>
<organism evidence="2 3">
    <name type="scientific">Algoriphagus jejuensis</name>
    <dbReference type="NCBI Taxonomy" id="419934"/>
    <lineage>
        <taxon>Bacteria</taxon>
        <taxon>Pseudomonadati</taxon>
        <taxon>Bacteroidota</taxon>
        <taxon>Cytophagia</taxon>
        <taxon>Cytophagales</taxon>
        <taxon>Cyclobacteriaceae</taxon>
        <taxon>Algoriphagus</taxon>
    </lineage>
</organism>
<dbReference type="SUPFAM" id="SSF109604">
    <property type="entry name" value="HD-domain/PDEase-like"/>
    <property type="match status" value="1"/>
</dbReference>
<dbReference type="EMBL" id="BAAAFI010000047">
    <property type="protein sequence ID" value="GAA0880840.1"/>
    <property type="molecule type" value="Genomic_DNA"/>
</dbReference>
<dbReference type="InterPro" id="IPR003607">
    <property type="entry name" value="HD/PDEase_dom"/>
</dbReference>
<evidence type="ECO:0000313" key="2">
    <source>
        <dbReference type="EMBL" id="GAA0880840.1"/>
    </source>
</evidence>
<dbReference type="SMART" id="SM00471">
    <property type="entry name" value="HDc"/>
    <property type="match status" value="1"/>
</dbReference>
<keyword evidence="3" id="KW-1185">Reference proteome</keyword>
<sequence>MKELLKKVEKFAEQAHGDQMRKYAQERYIAHPIRVMNLCQNYVQDLCILSAALLHDVLEDTDTRKHEILEFLESVLERFEAKRTLDLVIELTDVYTKSAYPHLNRDQRKRKEADRIASVSSAAQTIKYADVIDNSQDIVEFDADFAPKFLKEYQNLLSLTKKGNNELYQLASMTVSQGLKKLEKS</sequence>
<reference evidence="2 3" key="1">
    <citation type="journal article" date="2019" name="Int. J. Syst. Evol. Microbiol.">
        <title>The Global Catalogue of Microorganisms (GCM) 10K type strain sequencing project: providing services to taxonomists for standard genome sequencing and annotation.</title>
        <authorList>
            <consortium name="The Broad Institute Genomics Platform"/>
            <consortium name="The Broad Institute Genome Sequencing Center for Infectious Disease"/>
            <person name="Wu L."/>
            <person name="Ma J."/>
        </authorList>
    </citation>
    <scope>NUCLEOTIDE SEQUENCE [LARGE SCALE GENOMIC DNA]</scope>
    <source>
        <strain evidence="2 3">JCM 16112</strain>
    </source>
</reference>
<dbReference type="Pfam" id="PF13328">
    <property type="entry name" value="HD_4"/>
    <property type="match status" value="1"/>
</dbReference>
<dbReference type="InterPro" id="IPR052194">
    <property type="entry name" value="MESH1"/>
</dbReference>
<dbReference type="PANTHER" id="PTHR46246">
    <property type="entry name" value="GUANOSINE-3',5'-BIS(DIPHOSPHATE) 3'-PYROPHOSPHOHYDROLASE MESH1"/>
    <property type="match status" value="1"/>
</dbReference>
<protein>
    <recommendedName>
        <fullName evidence="1">HD/PDEase domain-containing protein</fullName>
    </recommendedName>
</protein>
<name>A0ABN1N528_9BACT</name>
<comment type="caution">
    <text evidence="2">The sequence shown here is derived from an EMBL/GenBank/DDBJ whole genome shotgun (WGS) entry which is preliminary data.</text>
</comment>
<gene>
    <name evidence="2" type="ORF">GCM10009119_38100</name>
</gene>
<accession>A0ABN1N528</accession>
<feature type="domain" description="HD/PDEase" evidence="1">
    <location>
        <begin position="24"/>
        <end position="144"/>
    </location>
</feature>
<proteinExistence type="predicted"/>
<dbReference type="CDD" id="cd00077">
    <property type="entry name" value="HDc"/>
    <property type="match status" value="1"/>
</dbReference>
<dbReference type="RefSeq" id="WP_343854402.1">
    <property type="nucleotide sequence ID" value="NZ_BAAAFI010000047.1"/>
</dbReference>
<evidence type="ECO:0000313" key="3">
    <source>
        <dbReference type="Proteomes" id="UP001500469"/>
    </source>
</evidence>
<dbReference type="PANTHER" id="PTHR46246:SF1">
    <property type="entry name" value="GUANOSINE-3',5'-BIS(DIPHOSPHATE) 3'-PYROPHOSPHOHYDROLASE MESH1"/>
    <property type="match status" value="1"/>
</dbReference>